<comment type="caution">
    <text evidence="9">The sequence shown here is derived from an EMBL/GenBank/DDBJ whole genome shotgun (WGS) entry which is preliminary data.</text>
</comment>
<organism evidence="9">
    <name type="scientific">hot springs metagenome</name>
    <dbReference type="NCBI Taxonomy" id="433727"/>
    <lineage>
        <taxon>unclassified sequences</taxon>
        <taxon>metagenomes</taxon>
        <taxon>ecological metagenomes</taxon>
    </lineage>
</organism>
<evidence type="ECO:0000256" key="5">
    <source>
        <dbReference type="ARBA" id="ARBA00022989"/>
    </source>
</evidence>
<feature type="domain" description="OmpA-like" evidence="8">
    <location>
        <begin position="94"/>
        <end position="215"/>
    </location>
</feature>
<dbReference type="CDD" id="cd07185">
    <property type="entry name" value="OmpA_C-like"/>
    <property type="match status" value="1"/>
</dbReference>
<feature type="transmembrane region" description="Helical" evidence="7">
    <location>
        <begin position="21"/>
        <end position="39"/>
    </location>
</feature>
<accession>A0A5J4KSS8</accession>
<gene>
    <name evidence="9" type="ORF">A45J_0049</name>
</gene>
<keyword evidence="5 7" id="KW-1133">Transmembrane helix</keyword>
<dbReference type="PANTHER" id="PTHR30329">
    <property type="entry name" value="STATOR ELEMENT OF FLAGELLAR MOTOR COMPLEX"/>
    <property type="match status" value="1"/>
</dbReference>
<evidence type="ECO:0000256" key="2">
    <source>
        <dbReference type="ARBA" id="ARBA00008914"/>
    </source>
</evidence>
<evidence type="ECO:0000313" key="9">
    <source>
        <dbReference type="EMBL" id="GER92334.1"/>
    </source>
</evidence>
<proteinExistence type="inferred from homology"/>
<dbReference type="InterPro" id="IPR006665">
    <property type="entry name" value="OmpA-like"/>
</dbReference>
<comment type="similarity">
    <text evidence="2">Belongs to the MotB family.</text>
</comment>
<keyword evidence="3" id="KW-1003">Cell membrane</keyword>
<evidence type="ECO:0000256" key="1">
    <source>
        <dbReference type="ARBA" id="ARBA00004162"/>
    </source>
</evidence>
<dbReference type="InterPro" id="IPR036737">
    <property type="entry name" value="OmpA-like_sf"/>
</dbReference>
<keyword evidence="4 7" id="KW-0812">Transmembrane</keyword>
<dbReference type="InterPro" id="IPR025713">
    <property type="entry name" value="MotB-like_N_dom"/>
</dbReference>
<dbReference type="PROSITE" id="PS51123">
    <property type="entry name" value="OMPA_2"/>
    <property type="match status" value="1"/>
</dbReference>
<dbReference type="PANTHER" id="PTHR30329:SF21">
    <property type="entry name" value="LIPOPROTEIN YIAD-RELATED"/>
    <property type="match status" value="1"/>
</dbReference>
<keyword evidence="6 7" id="KW-0472">Membrane</keyword>
<reference evidence="9" key="1">
    <citation type="submission" date="2019-10" db="EMBL/GenBank/DDBJ databases">
        <title>Metagenomic sequencing of thiosulfate-disproportionating enrichment culture.</title>
        <authorList>
            <person name="Umezawa K."/>
            <person name="Kojima H."/>
            <person name="Fukui M."/>
        </authorList>
    </citation>
    <scope>NUCLEOTIDE SEQUENCE</scope>
    <source>
        <strain evidence="9">45J</strain>
    </source>
</reference>
<dbReference type="Pfam" id="PF00691">
    <property type="entry name" value="OmpA"/>
    <property type="match status" value="1"/>
</dbReference>
<dbReference type="InterPro" id="IPR050330">
    <property type="entry name" value="Bact_OuterMem_StrucFunc"/>
</dbReference>
<comment type="subcellular location">
    <subcellularLocation>
        <location evidence="1">Cell membrane</location>
        <topology evidence="1">Single-pass membrane protein</topology>
    </subcellularLocation>
</comment>
<sequence length="215" mass="23982">MRKRRKTHFERPSHERWLISYADFITLMFTFFAALYALSSVDKAKVESFSGSLKHAFKVMEEPIPLYEERTKMLVQDISKSIQGIEGISVKTDPRGVVVTFSDAVLFASGSADIKSEVFNALDKISKVIKDVPGRITIEGHTDNVPVSGGKYTSNWELSTARAASILHFFIQKGGLDPNRFSIAGYGEYRPVASNETEDGRAKNRRVELVISGSQ</sequence>
<dbReference type="GO" id="GO:0005886">
    <property type="term" value="C:plasma membrane"/>
    <property type="evidence" value="ECO:0007669"/>
    <property type="project" value="UniProtKB-SubCell"/>
</dbReference>
<evidence type="ECO:0000256" key="4">
    <source>
        <dbReference type="ARBA" id="ARBA00022692"/>
    </source>
</evidence>
<dbReference type="SUPFAM" id="SSF103088">
    <property type="entry name" value="OmpA-like"/>
    <property type="match status" value="1"/>
</dbReference>
<evidence type="ECO:0000256" key="6">
    <source>
        <dbReference type="ARBA" id="ARBA00023136"/>
    </source>
</evidence>
<name>A0A5J4KSS8_9ZZZZ</name>
<evidence type="ECO:0000256" key="3">
    <source>
        <dbReference type="ARBA" id="ARBA00022475"/>
    </source>
</evidence>
<evidence type="ECO:0000256" key="7">
    <source>
        <dbReference type="SAM" id="Phobius"/>
    </source>
</evidence>
<dbReference type="EMBL" id="BLAB01000001">
    <property type="protein sequence ID" value="GER92334.1"/>
    <property type="molecule type" value="Genomic_DNA"/>
</dbReference>
<evidence type="ECO:0000259" key="8">
    <source>
        <dbReference type="PROSITE" id="PS51123"/>
    </source>
</evidence>
<dbReference type="Gene3D" id="3.30.1330.60">
    <property type="entry name" value="OmpA-like domain"/>
    <property type="match status" value="1"/>
</dbReference>
<protein>
    <recommendedName>
        <fullName evidence="8">OmpA-like domain-containing protein</fullName>
    </recommendedName>
</protein>
<dbReference type="AlphaFoldDB" id="A0A5J4KSS8"/>
<dbReference type="Pfam" id="PF13677">
    <property type="entry name" value="MotB_plug"/>
    <property type="match status" value="1"/>
</dbReference>